<dbReference type="GO" id="GO:0016480">
    <property type="term" value="P:negative regulation of transcription by RNA polymerase III"/>
    <property type="evidence" value="ECO:0007669"/>
    <property type="project" value="InterPro"/>
</dbReference>
<evidence type="ECO:0000256" key="2">
    <source>
        <dbReference type="ARBA" id="ARBA00004640"/>
    </source>
</evidence>
<keyword evidence="4" id="KW-0813">Transport</keyword>
<dbReference type="InParanoid" id="A0A2N3N561"/>
<dbReference type="InterPro" id="IPR038564">
    <property type="entry name" value="Maf1_sf"/>
</dbReference>
<accession>A0A2N3N561</accession>
<evidence type="ECO:0000256" key="9">
    <source>
        <dbReference type="ARBA" id="ARBA00074180"/>
    </source>
</evidence>
<protein>
    <recommendedName>
        <fullName evidence="9">AP-1 complex subunit sigma-1</fullName>
    </recommendedName>
    <alternativeName>
        <fullName evidence="10">Sigma1-adaptin</fullName>
    </alternativeName>
</protein>
<dbReference type="FunFam" id="3.30.450.60:FF:000007">
    <property type="entry name" value="AP complex subunit sigma"/>
    <property type="match status" value="1"/>
</dbReference>
<dbReference type="VEuPathDB" id="FungiDB:jhhlp_006169"/>
<evidence type="ECO:0000256" key="1">
    <source>
        <dbReference type="ARBA" id="ARBA00004555"/>
    </source>
</evidence>
<feature type="region of interest" description="Disordered" evidence="11">
    <location>
        <begin position="418"/>
        <end position="484"/>
    </location>
</feature>
<dbReference type="GO" id="GO:0035615">
    <property type="term" value="F:clathrin adaptor activity"/>
    <property type="evidence" value="ECO:0007669"/>
    <property type="project" value="InterPro"/>
</dbReference>
<dbReference type="GO" id="GO:0005634">
    <property type="term" value="C:nucleus"/>
    <property type="evidence" value="ECO:0007669"/>
    <property type="project" value="TreeGrafter"/>
</dbReference>
<dbReference type="Pfam" id="PF09174">
    <property type="entry name" value="Maf1"/>
    <property type="match status" value="1"/>
</dbReference>
<dbReference type="GO" id="GO:0030121">
    <property type="term" value="C:AP-1 adaptor complex"/>
    <property type="evidence" value="ECO:0007669"/>
    <property type="project" value="InterPro"/>
</dbReference>
<evidence type="ECO:0000256" key="10">
    <source>
        <dbReference type="ARBA" id="ARBA00081706"/>
    </source>
</evidence>
<dbReference type="GO" id="GO:0016482">
    <property type="term" value="P:cytosolic transport"/>
    <property type="evidence" value="ECO:0007669"/>
    <property type="project" value="UniProtKB-ARBA"/>
</dbReference>
<evidence type="ECO:0000256" key="11">
    <source>
        <dbReference type="SAM" id="MobiDB-lite"/>
    </source>
</evidence>
<evidence type="ECO:0000313" key="13">
    <source>
        <dbReference type="EMBL" id="PKS07565.1"/>
    </source>
</evidence>
<keyword evidence="7" id="KW-0472">Membrane</keyword>
<evidence type="ECO:0000256" key="5">
    <source>
        <dbReference type="ARBA" id="ARBA00022927"/>
    </source>
</evidence>
<reference evidence="13 14" key="1">
    <citation type="journal article" date="2017" name="G3 (Bethesda)">
        <title>First Draft Genome Sequence of the Pathogenic Fungus Lomentospora prolificans (Formerly Scedosporium prolificans).</title>
        <authorList>
            <person name="Luo R."/>
            <person name="Zimin A."/>
            <person name="Workman R."/>
            <person name="Fan Y."/>
            <person name="Pertea G."/>
            <person name="Grossman N."/>
            <person name="Wear M.P."/>
            <person name="Jia B."/>
            <person name="Miller H."/>
            <person name="Casadevall A."/>
            <person name="Timp W."/>
            <person name="Zhang S.X."/>
            <person name="Salzberg S.L."/>
        </authorList>
    </citation>
    <scope>NUCLEOTIDE SEQUENCE [LARGE SCALE GENOMIC DNA]</scope>
    <source>
        <strain evidence="13 14">JHH-5317</strain>
    </source>
</reference>
<evidence type="ECO:0000256" key="3">
    <source>
        <dbReference type="ARBA" id="ARBA00006972"/>
    </source>
</evidence>
<dbReference type="CDD" id="cd14831">
    <property type="entry name" value="AP1_sigma"/>
    <property type="match status" value="1"/>
</dbReference>
<feature type="compositionally biased region" description="Acidic residues" evidence="11">
    <location>
        <begin position="418"/>
        <end position="428"/>
    </location>
</feature>
<dbReference type="OrthoDB" id="277029at2759"/>
<keyword evidence="6" id="KW-0333">Golgi apparatus</keyword>
<dbReference type="GO" id="GO:0015031">
    <property type="term" value="P:protein transport"/>
    <property type="evidence" value="ECO:0007669"/>
    <property type="project" value="UniProtKB-KW"/>
</dbReference>
<feature type="domain" description="AP complex mu/sigma subunit" evidence="12">
    <location>
        <begin position="12"/>
        <end position="149"/>
    </location>
</feature>
<evidence type="ECO:0000313" key="14">
    <source>
        <dbReference type="Proteomes" id="UP000233524"/>
    </source>
</evidence>
<feature type="compositionally biased region" description="Acidic residues" evidence="11">
    <location>
        <begin position="443"/>
        <end position="463"/>
    </location>
</feature>
<organism evidence="13 14">
    <name type="scientific">Lomentospora prolificans</name>
    <dbReference type="NCBI Taxonomy" id="41688"/>
    <lineage>
        <taxon>Eukaryota</taxon>
        <taxon>Fungi</taxon>
        <taxon>Dikarya</taxon>
        <taxon>Ascomycota</taxon>
        <taxon>Pezizomycotina</taxon>
        <taxon>Sordariomycetes</taxon>
        <taxon>Hypocreomycetidae</taxon>
        <taxon>Microascales</taxon>
        <taxon>Microascaceae</taxon>
        <taxon>Lomentospora</taxon>
    </lineage>
</organism>
<dbReference type="SUPFAM" id="SSF64356">
    <property type="entry name" value="SNARE-like"/>
    <property type="match status" value="1"/>
</dbReference>
<dbReference type="GO" id="GO:0005829">
    <property type="term" value="C:cytosol"/>
    <property type="evidence" value="ECO:0007669"/>
    <property type="project" value="GOC"/>
</dbReference>
<feature type="compositionally biased region" description="Basic and acidic residues" evidence="11">
    <location>
        <begin position="474"/>
        <end position="484"/>
    </location>
</feature>
<evidence type="ECO:0000256" key="8">
    <source>
        <dbReference type="ARBA" id="ARBA00023329"/>
    </source>
</evidence>
<dbReference type="STRING" id="41688.A0A2N3N561"/>
<gene>
    <name evidence="13" type="ORF">jhhlp_006169</name>
</gene>
<dbReference type="Gene3D" id="3.40.1000.50">
    <property type="entry name" value="Repressor of RNA polymerase III transcription Maf1"/>
    <property type="match status" value="1"/>
</dbReference>
<name>A0A2N3N561_9PEZI</name>
<evidence type="ECO:0000256" key="6">
    <source>
        <dbReference type="ARBA" id="ARBA00023034"/>
    </source>
</evidence>
<evidence type="ECO:0000256" key="4">
    <source>
        <dbReference type="ARBA" id="ARBA00022448"/>
    </source>
</evidence>
<dbReference type="Gene3D" id="3.30.450.60">
    <property type="match status" value="1"/>
</dbReference>
<dbReference type="Pfam" id="PF01217">
    <property type="entry name" value="Clat_adaptor_s"/>
    <property type="match status" value="1"/>
</dbReference>
<sequence>MAIHSSDRSSSYLILLSRQGKVRLAKWFTTLSPKEKAKIVKDVSQLVLARRTRMCNFLEYKDTKIVYRRYASLFFIAGCSSEDNELITLEIIHRYVEQMDKYYGNVCELDIIFSFTKAYYILDELLLAGELQDSSKKNVLRCISQQDSLEDMEYLPVPAFDTVTSALNFNTPDCNVTGGCDLYTTKSTGSDKKLYKNINDDLDSQHAELLRLGASLSPPQKAAMMATSPSLFSQPSAFGPLSELANRRTFAYLIATLNASHPHYDFSNVLRPGDFKRERSLRRIMANLDSILQNVRGCGDTRTNNVVTTGPAAVWSQHCWSLLDKEMRLDECTIFNYEPDVDPFEEDESAIWSVHYFFFNRTLKRVAYLYLRVVPVISSQSPMLTPAGMAQRTGAVDLGATKRARFWLSPQDAAVAETYDEEDGDDDGFFWNRGEDGDLVPFSEDDYLDDDEYDLNDDDDDMDADRYSPSARGMSEDITGRMEL</sequence>
<keyword evidence="8" id="KW-0968">Cytoplasmic vesicle</keyword>
<dbReference type="GO" id="GO:0000994">
    <property type="term" value="F:RNA polymerase III core binding"/>
    <property type="evidence" value="ECO:0007669"/>
    <property type="project" value="TreeGrafter"/>
</dbReference>
<evidence type="ECO:0000259" key="12">
    <source>
        <dbReference type="Pfam" id="PF01217"/>
    </source>
</evidence>
<keyword evidence="5" id="KW-0653">Protein transport</keyword>
<comment type="subcellular location">
    <subcellularLocation>
        <location evidence="2">Cytoplasmic vesicle</location>
        <location evidence="2">Clathrin-coated vesicle membrane</location>
    </subcellularLocation>
    <subcellularLocation>
        <location evidence="1">Golgi apparatus</location>
    </subcellularLocation>
</comment>
<evidence type="ECO:0000256" key="7">
    <source>
        <dbReference type="ARBA" id="ARBA00023136"/>
    </source>
</evidence>
<comment type="caution">
    <text evidence="13">The sequence shown here is derived from an EMBL/GenBank/DDBJ whole genome shotgun (WGS) entry which is preliminary data.</text>
</comment>
<dbReference type="InterPro" id="IPR015257">
    <property type="entry name" value="Maf1"/>
</dbReference>
<keyword evidence="14" id="KW-1185">Reference proteome</keyword>
<dbReference type="InterPro" id="IPR011012">
    <property type="entry name" value="Longin-like_dom_sf"/>
</dbReference>
<dbReference type="PANTHER" id="PTHR22504">
    <property type="entry name" value="REPRESSOR OF RNA POLYMERASE III TRANSCRIPTION MAF1"/>
    <property type="match status" value="1"/>
</dbReference>
<comment type="similarity">
    <text evidence="3">Belongs to the adaptor complexes small subunit family.</text>
</comment>
<proteinExistence type="inferred from homology"/>
<dbReference type="InterPro" id="IPR022775">
    <property type="entry name" value="AP_mu_sigma_su"/>
</dbReference>
<dbReference type="Proteomes" id="UP000233524">
    <property type="component" value="Unassembled WGS sequence"/>
</dbReference>
<dbReference type="InterPro" id="IPR044733">
    <property type="entry name" value="AP1_sigma"/>
</dbReference>
<dbReference type="EMBL" id="NLAX01000701">
    <property type="protein sequence ID" value="PKS07565.1"/>
    <property type="molecule type" value="Genomic_DNA"/>
</dbReference>
<dbReference type="PANTHER" id="PTHR22504:SF0">
    <property type="entry name" value="REPRESSOR OF RNA POLYMERASE III TRANSCRIPTION MAF1 HOMOLOG"/>
    <property type="match status" value="1"/>
</dbReference>
<dbReference type="AlphaFoldDB" id="A0A2N3N561"/>